<evidence type="ECO:0000259" key="7">
    <source>
        <dbReference type="Pfam" id="PF02911"/>
    </source>
</evidence>
<accession>A0A6M4AVD3</accession>
<organism evidence="8 9">
    <name type="scientific">Sphingomonas lacunae</name>
    <dbReference type="NCBI Taxonomy" id="2698828"/>
    <lineage>
        <taxon>Bacteria</taxon>
        <taxon>Pseudomonadati</taxon>
        <taxon>Pseudomonadota</taxon>
        <taxon>Alphaproteobacteria</taxon>
        <taxon>Sphingomonadales</taxon>
        <taxon>Sphingomonadaceae</taxon>
        <taxon>Sphingomonas</taxon>
    </lineage>
</organism>
<keyword evidence="9" id="KW-1185">Reference proteome</keyword>
<feature type="domain" description="Formyl transferase N-terminal" evidence="6">
    <location>
        <begin position="1"/>
        <end position="179"/>
    </location>
</feature>
<comment type="similarity">
    <text evidence="1 5">Belongs to the Fmt family.</text>
</comment>
<dbReference type="Pfam" id="PF00551">
    <property type="entry name" value="Formyl_trans_N"/>
    <property type="match status" value="1"/>
</dbReference>
<dbReference type="EMBL" id="CP053015">
    <property type="protein sequence ID" value="QJQ32646.1"/>
    <property type="molecule type" value="Genomic_DNA"/>
</dbReference>
<dbReference type="InterPro" id="IPR002376">
    <property type="entry name" value="Formyl_transf_N"/>
</dbReference>
<dbReference type="InterPro" id="IPR044135">
    <property type="entry name" value="Met-tRNA-FMT_C"/>
</dbReference>
<dbReference type="Pfam" id="PF02911">
    <property type="entry name" value="Formyl_trans_C"/>
    <property type="match status" value="1"/>
</dbReference>
<dbReference type="InterPro" id="IPR036477">
    <property type="entry name" value="Formyl_transf_N_sf"/>
</dbReference>
<keyword evidence="4 5" id="KW-0648">Protein biosynthesis</keyword>
<evidence type="ECO:0000256" key="4">
    <source>
        <dbReference type="ARBA" id="ARBA00022917"/>
    </source>
</evidence>
<dbReference type="Proteomes" id="UP000503018">
    <property type="component" value="Chromosome"/>
</dbReference>
<dbReference type="InterPro" id="IPR041711">
    <property type="entry name" value="Met-tRNA-FMT_N"/>
</dbReference>
<dbReference type="GO" id="GO:0005829">
    <property type="term" value="C:cytosol"/>
    <property type="evidence" value="ECO:0007669"/>
    <property type="project" value="TreeGrafter"/>
</dbReference>
<feature type="binding site" evidence="5">
    <location>
        <begin position="109"/>
        <end position="112"/>
    </location>
    <ligand>
        <name>(6S)-5,6,7,8-tetrahydrofolate</name>
        <dbReference type="ChEBI" id="CHEBI:57453"/>
    </ligand>
</feature>
<dbReference type="Gene3D" id="3.40.50.12230">
    <property type="match status" value="1"/>
</dbReference>
<feature type="domain" description="Formyl transferase C-terminal" evidence="7">
    <location>
        <begin position="200"/>
        <end position="297"/>
    </location>
</feature>
<dbReference type="InterPro" id="IPR005794">
    <property type="entry name" value="Fmt"/>
</dbReference>
<comment type="catalytic activity">
    <reaction evidence="5">
        <text>L-methionyl-tRNA(fMet) + (6R)-10-formyltetrahydrofolate = N-formyl-L-methionyl-tRNA(fMet) + (6S)-5,6,7,8-tetrahydrofolate + H(+)</text>
        <dbReference type="Rhea" id="RHEA:24380"/>
        <dbReference type="Rhea" id="RHEA-COMP:9952"/>
        <dbReference type="Rhea" id="RHEA-COMP:9953"/>
        <dbReference type="ChEBI" id="CHEBI:15378"/>
        <dbReference type="ChEBI" id="CHEBI:57453"/>
        <dbReference type="ChEBI" id="CHEBI:78530"/>
        <dbReference type="ChEBI" id="CHEBI:78844"/>
        <dbReference type="ChEBI" id="CHEBI:195366"/>
        <dbReference type="EC" id="2.1.2.9"/>
    </reaction>
</comment>
<dbReference type="InterPro" id="IPR005793">
    <property type="entry name" value="Formyl_trans_C"/>
</dbReference>
<sequence>MRIIFMGTPDFAVPTLDALVAAGHDVVAVYSQPPRPAHRGKKETPSPVHARAAALGLPVLTPTSLRNAQAQAEFAAHDADVAVVAAYGLILPQAILDAPRHGCLNVHGSLLPRWRGAAPVQRAILAGDAETGVGIMQMEAGLDTGPVRLEGRTPIAGKTAGELTTELAQLGARLMVDVLADLDSHPAVAQPEDGITYAAKISKDEARLDWNLSAVQVERSVRAFNPMPGAWFEMGGERFKLLAADVVPPAEAPVGMAPGTILDDSLTIACNPGAIRPTLIQRAGRGAMGVAELLRGFSIAPGTRLD</sequence>
<evidence type="ECO:0000313" key="8">
    <source>
        <dbReference type="EMBL" id="QJQ32646.1"/>
    </source>
</evidence>
<dbReference type="GO" id="GO:0004479">
    <property type="term" value="F:methionyl-tRNA formyltransferase activity"/>
    <property type="evidence" value="ECO:0007669"/>
    <property type="project" value="UniProtKB-UniRule"/>
</dbReference>
<dbReference type="HAMAP" id="MF_00182">
    <property type="entry name" value="Formyl_trans"/>
    <property type="match status" value="1"/>
</dbReference>
<protein>
    <recommendedName>
        <fullName evidence="2 5">Methionyl-tRNA formyltransferase</fullName>
        <ecNumber evidence="2 5">2.1.2.9</ecNumber>
    </recommendedName>
</protein>
<reference evidence="8 9" key="1">
    <citation type="submission" date="2020-01" db="EMBL/GenBank/DDBJ databases">
        <title>Sphingomonas sp. strain CSW-10.</title>
        <authorList>
            <person name="Chen W.-M."/>
        </authorList>
    </citation>
    <scope>NUCLEOTIDE SEQUENCE [LARGE SCALE GENOMIC DNA]</scope>
    <source>
        <strain evidence="8 9">CSW-10</strain>
    </source>
</reference>
<dbReference type="CDD" id="cd08704">
    <property type="entry name" value="Met_tRNA_FMT_C"/>
    <property type="match status" value="1"/>
</dbReference>
<dbReference type="CDD" id="cd08646">
    <property type="entry name" value="FMT_core_Met-tRNA-FMT_N"/>
    <property type="match status" value="1"/>
</dbReference>
<dbReference type="SUPFAM" id="SSF53328">
    <property type="entry name" value="Formyltransferase"/>
    <property type="match status" value="1"/>
</dbReference>
<dbReference type="EC" id="2.1.2.9" evidence="2 5"/>
<dbReference type="KEGG" id="slan:GV829_09440"/>
<evidence type="ECO:0000256" key="5">
    <source>
        <dbReference type="HAMAP-Rule" id="MF_00182"/>
    </source>
</evidence>
<dbReference type="RefSeq" id="WP_169946108.1">
    <property type="nucleotide sequence ID" value="NZ_CP053015.1"/>
</dbReference>
<gene>
    <name evidence="5" type="primary">fmt</name>
    <name evidence="8" type="ORF">GV829_09440</name>
</gene>
<evidence type="ECO:0000259" key="6">
    <source>
        <dbReference type="Pfam" id="PF00551"/>
    </source>
</evidence>
<proteinExistence type="inferred from homology"/>
<dbReference type="NCBIfam" id="TIGR00460">
    <property type="entry name" value="fmt"/>
    <property type="match status" value="1"/>
</dbReference>
<dbReference type="PANTHER" id="PTHR11138:SF5">
    <property type="entry name" value="METHIONYL-TRNA FORMYLTRANSFERASE, MITOCHONDRIAL"/>
    <property type="match status" value="1"/>
</dbReference>
<evidence type="ECO:0000256" key="2">
    <source>
        <dbReference type="ARBA" id="ARBA00012261"/>
    </source>
</evidence>
<dbReference type="PANTHER" id="PTHR11138">
    <property type="entry name" value="METHIONYL-TRNA FORMYLTRANSFERASE"/>
    <property type="match status" value="1"/>
</dbReference>
<dbReference type="InterPro" id="IPR011034">
    <property type="entry name" value="Formyl_transferase-like_C_sf"/>
</dbReference>
<dbReference type="AlphaFoldDB" id="A0A6M4AVD3"/>
<evidence type="ECO:0000313" key="9">
    <source>
        <dbReference type="Proteomes" id="UP000503018"/>
    </source>
</evidence>
<dbReference type="SUPFAM" id="SSF50486">
    <property type="entry name" value="FMT C-terminal domain-like"/>
    <property type="match status" value="1"/>
</dbReference>
<evidence type="ECO:0000256" key="3">
    <source>
        <dbReference type="ARBA" id="ARBA00022679"/>
    </source>
</evidence>
<keyword evidence="3 5" id="KW-0808">Transferase</keyword>
<comment type="function">
    <text evidence="5">Attaches a formyl group to the free amino group of methionyl-tRNA(fMet). The formyl group appears to play a dual role in the initiator identity of N-formylmethionyl-tRNA by promoting its recognition by IF2 and preventing the misappropriation of this tRNA by the elongation apparatus.</text>
</comment>
<evidence type="ECO:0000256" key="1">
    <source>
        <dbReference type="ARBA" id="ARBA00010699"/>
    </source>
</evidence>
<name>A0A6M4AVD3_9SPHN</name>